<feature type="domain" description="Calponin-homology (CH)" evidence="9">
    <location>
        <begin position="78"/>
        <end position="185"/>
    </location>
</feature>
<dbReference type="InterPro" id="IPR003959">
    <property type="entry name" value="ATPase_AAA_core"/>
</dbReference>
<dbReference type="Gene3D" id="3.40.50.300">
    <property type="entry name" value="P-loop containing nucleotide triphosphate hydrolases"/>
    <property type="match status" value="1"/>
</dbReference>
<feature type="compositionally biased region" description="Gly residues" evidence="8">
    <location>
        <begin position="1442"/>
        <end position="1452"/>
    </location>
</feature>
<feature type="compositionally biased region" description="Polar residues" evidence="8">
    <location>
        <begin position="1033"/>
        <end position="1042"/>
    </location>
</feature>
<comment type="caution">
    <text evidence="10">The sequence shown here is derived from an EMBL/GenBank/DDBJ whole genome shotgun (WGS) entry which is preliminary data.</text>
</comment>
<comment type="similarity">
    <text evidence="2">Belongs to the Nav/unc-53 family.</text>
</comment>
<dbReference type="GO" id="GO:0022008">
    <property type="term" value="P:neurogenesis"/>
    <property type="evidence" value="ECO:0007669"/>
    <property type="project" value="InterPro"/>
</dbReference>
<dbReference type="SMART" id="SM00033">
    <property type="entry name" value="CH"/>
    <property type="match status" value="1"/>
</dbReference>
<feature type="compositionally biased region" description="Low complexity" evidence="8">
    <location>
        <begin position="1043"/>
        <end position="1055"/>
    </location>
</feature>
<feature type="compositionally biased region" description="Polar residues" evidence="8">
    <location>
        <begin position="1659"/>
        <end position="1669"/>
    </location>
</feature>
<organism evidence="10 11">
    <name type="scientific">Atractosteus spatula</name>
    <name type="common">Alligator gar</name>
    <name type="synonym">Lepisosteus spatula</name>
    <dbReference type="NCBI Taxonomy" id="7917"/>
    <lineage>
        <taxon>Eukaryota</taxon>
        <taxon>Metazoa</taxon>
        <taxon>Chordata</taxon>
        <taxon>Craniata</taxon>
        <taxon>Vertebrata</taxon>
        <taxon>Euteleostomi</taxon>
        <taxon>Actinopterygii</taxon>
        <taxon>Neopterygii</taxon>
        <taxon>Holostei</taxon>
        <taxon>Semionotiformes</taxon>
        <taxon>Lepisosteidae</taxon>
        <taxon>Atractosteus</taxon>
    </lineage>
</organism>
<dbReference type="Pfam" id="PF25408">
    <property type="entry name" value="AAA_lid_NAV1"/>
    <property type="match status" value="1"/>
</dbReference>
<dbReference type="SUPFAM" id="SSF52540">
    <property type="entry name" value="P-loop containing nucleoside triphosphate hydrolases"/>
    <property type="match status" value="2"/>
</dbReference>
<feature type="compositionally biased region" description="Polar residues" evidence="8">
    <location>
        <begin position="1177"/>
        <end position="1187"/>
    </location>
</feature>
<dbReference type="Gene3D" id="1.10.418.10">
    <property type="entry name" value="Calponin-like domain"/>
    <property type="match status" value="1"/>
</dbReference>
<feature type="compositionally biased region" description="Low complexity" evidence="8">
    <location>
        <begin position="403"/>
        <end position="415"/>
    </location>
</feature>
<evidence type="ECO:0000313" key="10">
    <source>
        <dbReference type="EMBL" id="MBN3315130.1"/>
    </source>
</evidence>
<evidence type="ECO:0000256" key="5">
    <source>
        <dbReference type="ARBA" id="ARBA00023242"/>
    </source>
</evidence>
<feature type="compositionally biased region" description="Low complexity" evidence="8">
    <location>
        <begin position="1013"/>
        <end position="1032"/>
    </location>
</feature>
<dbReference type="Pfam" id="PF00004">
    <property type="entry name" value="AAA"/>
    <property type="match status" value="1"/>
</dbReference>
<evidence type="ECO:0000259" key="9">
    <source>
        <dbReference type="PROSITE" id="PS50021"/>
    </source>
</evidence>
<dbReference type="FunFam" id="1.10.418.10:FF:000018">
    <property type="entry name" value="Neuron navigator 2"/>
    <property type="match status" value="1"/>
</dbReference>
<dbReference type="Pfam" id="PF00307">
    <property type="entry name" value="CH"/>
    <property type="match status" value="1"/>
</dbReference>
<feature type="non-terminal residue" evidence="10">
    <location>
        <position position="2622"/>
    </location>
</feature>
<feature type="compositionally biased region" description="Low complexity" evidence="8">
    <location>
        <begin position="1356"/>
        <end position="1377"/>
    </location>
</feature>
<evidence type="ECO:0000256" key="2">
    <source>
        <dbReference type="ARBA" id="ARBA00006255"/>
    </source>
</evidence>
<feature type="compositionally biased region" description="Low complexity" evidence="8">
    <location>
        <begin position="2086"/>
        <end position="2118"/>
    </location>
</feature>
<dbReference type="Pfam" id="PF23092">
    <property type="entry name" value="Ubiquitin_6"/>
    <property type="match status" value="1"/>
</dbReference>
<evidence type="ECO:0000256" key="6">
    <source>
        <dbReference type="ARBA" id="ARBA00067343"/>
    </source>
</evidence>
<feature type="compositionally biased region" description="Polar residues" evidence="8">
    <location>
        <begin position="1225"/>
        <end position="1239"/>
    </location>
</feature>
<feature type="region of interest" description="Disordered" evidence="8">
    <location>
        <begin position="2595"/>
        <end position="2622"/>
    </location>
</feature>
<feature type="region of interest" description="Disordered" evidence="8">
    <location>
        <begin position="1898"/>
        <end position="1993"/>
    </location>
</feature>
<keyword evidence="4" id="KW-0472">Membrane</keyword>
<dbReference type="SMART" id="SM00382">
    <property type="entry name" value="AAA"/>
    <property type="match status" value="1"/>
</dbReference>
<feature type="compositionally biased region" description="Basic and acidic residues" evidence="8">
    <location>
        <begin position="565"/>
        <end position="577"/>
    </location>
</feature>
<evidence type="ECO:0000256" key="8">
    <source>
        <dbReference type="SAM" id="MobiDB-lite"/>
    </source>
</evidence>
<feature type="compositionally biased region" description="Polar residues" evidence="8">
    <location>
        <begin position="508"/>
        <end position="545"/>
    </location>
</feature>
<feature type="compositionally biased region" description="Polar residues" evidence="8">
    <location>
        <begin position="341"/>
        <end position="358"/>
    </location>
</feature>
<reference evidence="10" key="1">
    <citation type="journal article" date="2021" name="Cell">
        <title>Tracing the genetic footprints of vertebrate landing in non-teleost ray-finned fishes.</title>
        <authorList>
            <person name="Bi X."/>
            <person name="Wang K."/>
            <person name="Yang L."/>
            <person name="Pan H."/>
            <person name="Jiang H."/>
            <person name="Wei Q."/>
            <person name="Fang M."/>
            <person name="Yu H."/>
            <person name="Zhu C."/>
            <person name="Cai Y."/>
            <person name="He Y."/>
            <person name="Gan X."/>
            <person name="Zeng H."/>
            <person name="Yu D."/>
            <person name="Zhu Y."/>
            <person name="Jiang H."/>
            <person name="Qiu Q."/>
            <person name="Yang H."/>
            <person name="Zhang Y.E."/>
            <person name="Wang W."/>
            <person name="Zhu M."/>
            <person name="He S."/>
            <person name="Zhang G."/>
        </authorList>
    </citation>
    <scope>NUCLEOTIDE SEQUENCE</scope>
    <source>
        <strain evidence="10">Allg_001</strain>
    </source>
</reference>
<keyword evidence="5" id="KW-0539">Nucleus</keyword>
<dbReference type="GO" id="GO:0005640">
    <property type="term" value="C:nuclear outer membrane"/>
    <property type="evidence" value="ECO:0007669"/>
    <property type="project" value="UniProtKB-SubCell"/>
</dbReference>
<dbReference type="CDD" id="cd00009">
    <property type="entry name" value="AAA"/>
    <property type="match status" value="1"/>
</dbReference>
<feature type="region of interest" description="Disordered" evidence="8">
    <location>
        <begin position="649"/>
        <end position="673"/>
    </location>
</feature>
<feature type="compositionally biased region" description="Basic and acidic residues" evidence="8">
    <location>
        <begin position="1749"/>
        <end position="1759"/>
    </location>
</feature>
<evidence type="ECO:0000313" key="11">
    <source>
        <dbReference type="Proteomes" id="UP000736164"/>
    </source>
</evidence>
<feature type="compositionally biased region" description="Polar residues" evidence="8">
    <location>
        <begin position="1405"/>
        <end position="1417"/>
    </location>
</feature>
<feature type="compositionally biased region" description="Polar residues" evidence="8">
    <location>
        <begin position="1336"/>
        <end position="1345"/>
    </location>
</feature>
<dbReference type="InterPro" id="IPR039041">
    <property type="entry name" value="Nav/unc-53"/>
</dbReference>
<dbReference type="PANTHER" id="PTHR12784:SF18">
    <property type="entry name" value="NEURON NAVIGATOR 3"/>
    <property type="match status" value="1"/>
</dbReference>
<feature type="region of interest" description="Disordered" evidence="8">
    <location>
        <begin position="2560"/>
        <end position="2580"/>
    </location>
</feature>
<dbReference type="SUPFAM" id="SSF47576">
    <property type="entry name" value="Calponin-homology domain, CH-domain"/>
    <property type="match status" value="1"/>
</dbReference>
<dbReference type="InterPro" id="IPR036872">
    <property type="entry name" value="CH_dom_sf"/>
</dbReference>
<dbReference type="PROSITE" id="PS50021">
    <property type="entry name" value="CH"/>
    <property type="match status" value="1"/>
</dbReference>
<feature type="compositionally biased region" description="Polar residues" evidence="8">
    <location>
        <begin position="1974"/>
        <end position="1990"/>
    </location>
</feature>
<protein>
    <recommendedName>
        <fullName evidence="6">Neuron navigator 3</fullName>
    </recommendedName>
</protein>
<dbReference type="InterPro" id="IPR003593">
    <property type="entry name" value="AAA+_ATPase"/>
</dbReference>
<dbReference type="InterPro" id="IPR001715">
    <property type="entry name" value="CH_dom"/>
</dbReference>
<feature type="region of interest" description="Disordered" evidence="8">
    <location>
        <begin position="1650"/>
        <end position="1680"/>
    </location>
</feature>
<feature type="region of interest" description="Disordered" evidence="8">
    <location>
        <begin position="1480"/>
        <end position="1503"/>
    </location>
</feature>
<feature type="compositionally biased region" description="Polar residues" evidence="8">
    <location>
        <begin position="416"/>
        <end position="431"/>
    </location>
</feature>
<dbReference type="GO" id="GO:0005524">
    <property type="term" value="F:ATP binding"/>
    <property type="evidence" value="ECO:0007669"/>
    <property type="project" value="InterPro"/>
</dbReference>
<dbReference type="FunFam" id="3.40.50.300:FF:000316">
    <property type="entry name" value="Putative neuron navigator 3"/>
    <property type="match status" value="1"/>
</dbReference>
<feature type="compositionally biased region" description="Basic and acidic residues" evidence="8">
    <location>
        <begin position="1164"/>
        <end position="1175"/>
    </location>
</feature>
<feature type="compositionally biased region" description="Polar residues" evidence="8">
    <location>
        <begin position="382"/>
        <end position="399"/>
    </location>
</feature>
<feature type="region of interest" description="Disordered" evidence="8">
    <location>
        <begin position="501"/>
        <end position="636"/>
    </location>
</feature>
<feature type="compositionally biased region" description="Low complexity" evidence="8">
    <location>
        <begin position="1670"/>
        <end position="1680"/>
    </location>
</feature>
<evidence type="ECO:0000256" key="7">
    <source>
        <dbReference type="SAM" id="Coils"/>
    </source>
</evidence>
<dbReference type="InterPro" id="IPR057126">
    <property type="entry name" value="NAV1-like_ubiquitin-like"/>
</dbReference>
<dbReference type="GO" id="GO:0016887">
    <property type="term" value="F:ATP hydrolysis activity"/>
    <property type="evidence" value="ECO:0007669"/>
    <property type="project" value="InterPro"/>
</dbReference>
<name>A0A8J7NND1_ATRSP</name>
<dbReference type="InterPro" id="IPR057568">
    <property type="entry name" value="CortBP2_NAV1-like_AAA_lid"/>
</dbReference>
<proteinExistence type="inferred from homology"/>
<dbReference type="PANTHER" id="PTHR12784">
    <property type="entry name" value="STEERIN"/>
    <property type="match status" value="1"/>
</dbReference>
<accession>A0A8J7NND1</accession>
<keyword evidence="3 7" id="KW-0175">Coiled coil</keyword>
<dbReference type="EMBL" id="JAAWVO010019622">
    <property type="protein sequence ID" value="MBN3315130.1"/>
    <property type="molecule type" value="Genomic_DNA"/>
</dbReference>
<feature type="region of interest" description="Disordered" evidence="8">
    <location>
        <begin position="335"/>
        <end position="462"/>
    </location>
</feature>
<feature type="region of interest" description="Disordered" evidence="8">
    <location>
        <begin position="1013"/>
        <end position="1461"/>
    </location>
</feature>
<feature type="compositionally biased region" description="Low complexity" evidence="8">
    <location>
        <begin position="432"/>
        <end position="442"/>
    </location>
</feature>
<dbReference type="InterPro" id="IPR027417">
    <property type="entry name" value="P-loop_NTPase"/>
</dbReference>
<evidence type="ECO:0000256" key="4">
    <source>
        <dbReference type="ARBA" id="ARBA00023136"/>
    </source>
</evidence>
<sequence length="2622" mass="282469">MPVVGVASKLRQPAVGTKPVHTAIPIPNLGRTAVSQSFMPRTVELRGTDNSMLSCQLSLKSTCEFQEMKAPQGKTKETEDSRIYTDWANHYLAKSGHKRLIKDLQQDIADGVLLAEIIQIIANEKVEDINGCPRSQSQMIENVDACLSFLEARGVNVQGLSAEEIRNGNLKTILGLFFSLSRYKQQQQQQQQYYQSLVELQQQVSHQSSGASPTSQHKTQEMQSRCNRKLPEHQQSACCFLCSVPVCSRLQMSLFSSRGENPFVDLSKCLCRRLTARYATPSSHSGIGSSQKKNTSENGPWCECVCLCLCVPCDEPSRMYPALCLLPGPSRGPAAGSSASKVQGASNLNRRSQSFNSIDKNKPLQYASSNEKEMVKGLPQPGSMNGNVQTATSTGQQLVSAIPSPSSSKPWRSKSMNVKHTATSSMLSVKQPSPATSPTPTTERLKPPLSEGTKPSGSGQKSMLEKFKLINPRTASRTPLTSNLGLAAEVGQREEDVLLESSEVEGLNSRQSSGGCTGSSPKQPIKATTPTTKTGSKSVSNNKSLPQPKDKEDKNKSKGKASTPNKDEKEQLAEPSKKTSKIASLIPKGGKASAVKKEHAIPVSSGIPKPGLKVATPTGKPAASPTGLSGKDTEKSKIAKGSQTFYIQKSPADGRALGSLSSPAEGRRTSMVSSTSTSALSAAMATAGGQLSGNGIVQLPQQQQHNHPNTATVAPFMYRTYSENDCTTVAPPDSCLSPTKADLVYSKTAKQCLEEISDDEAALSCGSKATGTKYWADEDDGCAREGTAHLDQDVILTMLGDLEQALYTHVLREDPETRRMRTVKNIADLRQNLEETMSSLRGTQISHSTLETTFDSTVTTEVNGRSIPSLSSRSSPMAWRLGQSSPRLQAGDAPSLPSGYPPRSNAGRFMHTDPSRFMYTTPLRRAAGAGRAGGVAPTDLSEKGGAEGTLEADVAGYMSDGDILGKNVRTDEISSGYLTDGGLNLYSRNVHRVPDLAASRDVIQRGVSEVLGDADSWDDSSSVSSGLSDTLDNISTDDLNTTSSVSSYSNIAASSRKSKGAQLKTDAEKHPVPDNDGAWGRPDDLKKADEEFDGSMDSSGKWKGMSSGQYEETDKSGQKTGLPVSQNGSWRRGMTAQVGITPPRTKATSGTLKTPDNVLCIAGKTDDAKASEKGKVTSKSTGIQRSPSDAGKSSGDEGKKPPSGIARPPTTGSFGFKKVGSGSGTLITASGATVTSGSATLGKIPKSSAISGKGNGGRKTSLDGSQNQDDGVLLVSSKVPLQYRSLPRPAKSSTSGIVSRSGHRSSSSSIDSNVSSKSAGTPTSNKRRDTGKMGSGRSSPITVNQTDKEKEKVTVSDSESVSLSSSPKSSPTSSGQSGLRQPGSKYPDIASPTFRRLFGNKASGKPSSPANPESVKNSPAIGSPHATLARQGSLESPSSGTGSMGSTGGQSGGSSPLYSKGPDLATDVISLSQSLASSPASVHSLTSGGKQWPTNLSSSSAGSKDTLSYQSLTSLHTSSESIDLPVSHHGSLTGLTTAPKEVHSLLMRTGSVKSTLSESRFLRNSSKCCDDLMCHCRSLLLLLILRINMHLDRNTLPKKGLSDKGAPSYQPLNREQSPYLCERGFVCTVCVHPLAYVQYVYPPSSRQTSQEEGKEWLRSHSTGGLQDTGSQSPLASPSGTSSSAACKYHYSNLVSPTNLSQFNLPGPSMSRSNSIPAQDSAFDLYGESHILCGSATSLEERPRGMSRSESFRDSTEEVHGSSLSLVSSTSSLYSAAEEKAHSEVRKYIHIQDIQFSLVCSQQIRKLRRELDASQEKVATLTSQLSANAHLVAAFEKSLGNMTCRLQSLTMTAEQKESELAELRETIEALKTQNTDAQAAIQVALNGPDHLHKDLRIRRQHSSDSVSSINSATSHSSIGSANDAEAKKKKKKSWLRSSFKQAFSKKKSAKPPSPHSDIEELTDSSLPSSPKLPHTTKQTSTSSMKPSQSASDKCDCASKSSPIWIPKKRQNGHVIYKHRSRLCECTEAEAEIILQLKNELREKELKLTDIRLEALSSAHHLDQIREAMNRMQNEIELLKAENDRLKSTGSTTPAAAPAKTGRPPSETSSTSSSSSSRQSLGLSLNNLNITDTIMSDILLDDGYEGTLRKEGRSVRIVVTFSDGSNQTKGVKCQEYLIGSIGVSGKTKWDVLDGVIRRLFKEYIFRIDPVTSLGLNSDSIVSYRMGDVVRAHASEVPELLPCGYLVGDNNVITVSLKGIKENSIDSLVFDTLIPKTIMQRYLNLLMEHRRIILSGPSGTGKTYLANKLAEYIVCKSGRHVTEGNVTSFNVDHKSSKELRQYLSTLAEQCNSEENETELPIVVILDNLHHIGSLSDIFNGFLNCKYHKCPYVIGTMNQGVSSSPNLELHHNFRWVLCANHTEPVKGFLGRYLRRKLIETEIDKNMRSNDLMKIIDWIPKTWQHLNSFLEAHSSSDVTIGPRLFLSCPMDADGSRVWFTDLWNYSLVPYLLEAVREGLQLYGKRAAWEDPSKWVIDTYPWSSASLQHDWQSLLQLRPEDVGYDGYSSAKEGASSKQVSQSDTEGDPLMNMLMRLQEAANYSSAQSCDSDSTSHHDDLLDSSLESTL</sequence>
<keyword evidence="11" id="KW-1185">Reference proteome</keyword>
<feature type="region of interest" description="Disordered" evidence="8">
    <location>
        <begin position="885"/>
        <end position="909"/>
    </location>
</feature>
<dbReference type="Proteomes" id="UP000736164">
    <property type="component" value="Unassembled WGS sequence"/>
</dbReference>
<feature type="compositionally biased region" description="Low complexity" evidence="8">
    <location>
        <begin position="1295"/>
        <end position="1318"/>
    </location>
</feature>
<feature type="compositionally biased region" description="Low complexity" evidence="8">
    <location>
        <begin position="1904"/>
        <end position="1921"/>
    </location>
</feature>
<comment type="subcellular location">
    <subcellularLocation>
        <location evidence="1">Nucleus outer membrane</location>
    </subcellularLocation>
</comment>
<gene>
    <name evidence="10" type="primary">Nav3</name>
    <name evidence="10" type="ORF">GTO95_0000217</name>
</gene>
<feature type="coiled-coil region" evidence="7">
    <location>
        <begin position="1803"/>
        <end position="1879"/>
    </location>
</feature>
<feature type="compositionally biased region" description="Polar residues" evidence="8">
    <location>
        <begin position="1486"/>
        <end position="1503"/>
    </location>
</feature>
<feature type="non-terminal residue" evidence="10">
    <location>
        <position position="1"/>
    </location>
</feature>
<evidence type="ECO:0000256" key="1">
    <source>
        <dbReference type="ARBA" id="ARBA00004649"/>
    </source>
</evidence>
<feature type="region of interest" description="Disordered" evidence="8">
    <location>
        <begin position="1738"/>
        <end position="1759"/>
    </location>
</feature>
<feature type="region of interest" description="Disordered" evidence="8">
    <location>
        <begin position="2082"/>
        <end position="2118"/>
    </location>
</feature>
<evidence type="ECO:0000256" key="3">
    <source>
        <dbReference type="ARBA" id="ARBA00023054"/>
    </source>
</evidence>